<name>A0A6J5P6A9_9CAUD</name>
<dbReference type="EMBL" id="LR796766">
    <property type="protein sequence ID" value="CAB4164645.1"/>
    <property type="molecule type" value="Genomic_DNA"/>
</dbReference>
<accession>A0A6J5P6A9</accession>
<gene>
    <name evidence="1" type="ORF">UFOVP828_57</name>
</gene>
<organism evidence="1">
    <name type="scientific">uncultured Caudovirales phage</name>
    <dbReference type="NCBI Taxonomy" id="2100421"/>
    <lineage>
        <taxon>Viruses</taxon>
        <taxon>Duplodnaviria</taxon>
        <taxon>Heunggongvirae</taxon>
        <taxon>Uroviricota</taxon>
        <taxon>Caudoviricetes</taxon>
        <taxon>Peduoviridae</taxon>
        <taxon>Maltschvirus</taxon>
        <taxon>Maltschvirus maltsch</taxon>
    </lineage>
</organism>
<evidence type="ECO:0000313" key="1">
    <source>
        <dbReference type="EMBL" id="CAB4164645.1"/>
    </source>
</evidence>
<sequence length="124" mass="13620">MCTTVEKFGSDPATIKWQIIRGDSSLIRIDFLQNDETTHYDTTGWTYLASAYDPKTDIIDPLTVVSGSGYVQVKVDPSLSAFWGSTYRSSVAELMFDLEVTIDDTVWTPVIGTITVLGDVSGTL</sequence>
<reference evidence="1" key="1">
    <citation type="submission" date="2020-04" db="EMBL/GenBank/DDBJ databases">
        <authorList>
            <person name="Chiriac C."/>
            <person name="Salcher M."/>
            <person name="Ghai R."/>
            <person name="Kavagutti S V."/>
        </authorList>
    </citation>
    <scope>NUCLEOTIDE SEQUENCE</scope>
</reference>
<proteinExistence type="predicted"/>
<protein>
    <submittedName>
        <fullName evidence="1">Uncharacterized protein</fullName>
    </submittedName>
</protein>